<keyword evidence="5" id="KW-0489">Methyltransferase</keyword>
<name>A0A1Y2ING3_TRAC3</name>
<dbReference type="Gene3D" id="3.40.50.150">
    <property type="entry name" value="Vaccinia Virus protein VP39"/>
    <property type="match status" value="1"/>
</dbReference>
<evidence type="ECO:0000313" key="11">
    <source>
        <dbReference type="Proteomes" id="UP000193067"/>
    </source>
</evidence>
<evidence type="ECO:0000256" key="3">
    <source>
        <dbReference type="ARBA" id="ARBA00012533"/>
    </source>
</evidence>
<dbReference type="InterPro" id="IPR029063">
    <property type="entry name" value="SAM-dependent_MTases_sf"/>
</dbReference>
<dbReference type="EMBL" id="KZ084104">
    <property type="protein sequence ID" value="OSD02655.1"/>
    <property type="molecule type" value="Genomic_DNA"/>
</dbReference>
<dbReference type="STRING" id="1353009.A0A1Y2ING3"/>
<dbReference type="OrthoDB" id="1723750at2759"/>
<dbReference type="PANTHER" id="PTHR14614">
    <property type="entry name" value="HEPATOCELLULAR CARCINOMA-ASSOCIATED ANTIGEN"/>
    <property type="match status" value="1"/>
</dbReference>
<evidence type="ECO:0000256" key="4">
    <source>
        <dbReference type="ARBA" id="ARBA00022490"/>
    </source>
</evidence>
<dbReference type="AlphaFoldDB" id="A0A1Y2ING3"/>
<dbReference type="Proteomes" id="UP000193067">
    <property type="component" value="Unassembled WGS sequence"/>
</dbReference>
<proteinExistence type="inferred from homology"/>
<dbReference type="GO" id="GO:0018064">
    <property type="term" value="F:protein-L-histidine N-tele-methyltransferase activity"/>
    <property type="evidence" value="ECO:0007669"/>
    <property type="project" value="UniProtKB-EC"/>
</dbReference>
<keyword evidence="8" id="KW-0539">Nucleus</keyword>
<keyword evidence="4" id="KW-0963">Cytoplasm</keyword>
<keyword evidence="7" id="KW-0949">S-adenosyl-L-methionine</keyword>
<reference evidence="10 11" key="1">
    <citation type="journal article" date="2015" name="Biotechnol. Biofuels">
        <title>Enhanced degradation of softwood versus hardwood by the white-rot fungus Pycnoporus coccineus.</title>
        <authorList>
            <person name="Couturier M."/>
            <person name="Navarro D."/>
            <person name="Chevret D."/>
            <person name="Henrissat B."/>
            <person name="Piumi F."/>
            <person name="Ruiz-Duenas F.J."/>
            <person name="Martinez A.T."/>
            <person name="Grigoriev I.V."/>
            <person name="Riley R."/>
            <person name="Lipzen A."/>
            <person name="Berrin J.G."/>
            <person name="Master E.R."/>
            <person name="Rosso M.N."/>
        </authorList>
    </citation>
    <scope>NUCLEOTIDE SEQUENCE [LARGE SCALE GENOMIC DNA]</scope>
    <source>
        <strain evidence="10 11">BRFM310</strain>
    </source>
</reference>
<keyword evidence="6" id="KW-0808">Transferase</keyword>
<gene>
    <name evidence="10" type="ORF">PYCCODRAFT_1435308</name>
</gene>
<dbReference type="GO" id="GO:0032259">
    <property type="term" value="P:methylation"/>
    <property type="evidence" value="ECO:0007669"/>
    <property type="project" value="UniProtKB-KW"/>
</dbReference>
<protein>
    <recommendedName>
        <fullName evidence="3">protein-histidine N-methyltransferase</fullName>
        <ecNumber evidence="3">2.1.1.85</ecNumber>
    </recommendedName>
</protein>
<dbReference type="GO" id="GO:0005737">
    <property type="term" value="C:cytoplasm"/>
    <property type="evidence" value="ECO:0007669"/>
    <property type="project" value="UniProtKB-SubCell"/>
</dbReference>
<comment type="similarity">
    <text evidence="9">Belongs to the methyltransferase superfamily. METTL18 family.</text>
</comment>
<evidence type="ECO:0000256" key="1">
    <source>
        <dbReference type="ARBA" id="ARBA00004123"/>
    </source>
</evidence>
<accession>A0A1Y2ING3</accession>
<dbReference type="InterPro" id="IPR019410">
    <property type="entry name" value="Methyltransf_16"/>
</dbReference>
<dbReference type="PANTHER" id="PTHR14614:SF39">
    <property type="entry name" value="HISTIDINE PROTEIN METHYLTRANSFERASE 1 HOMOLOG"/>
    <property type="match status" value="1"/>
</dbReference>
<sequence length="415" mass="44987">MFKFNFDVDEMDESVASDVFAGENSVPAASTANSHHLREDASKEIPINDLLSALPHTFSFSPLAVPLTSRRNVVISRRDLFDARFQVIASDEDTKRAAGKSDLDFLDAPSDLVPGVYEGGLKTWECSLDLVDCLDSIYGTDVARHLKGKRVLELGCGTAIPSLYLLQALFSSEPDPNSNVHVHLQDYNDLVLRLVTLPNVILAWYMSPASSAFRASAATAQDDSMVDVDAESEPLPPVDTTEPGELPITPALTAAFLESLRKYGVQIRFFSGSWATFDVGKAGGPYQVLLTSETIYRTDSLPSLVDLMCRATTTAGKASQDGASALADSTSRLRLVDEVNLPNLADEPYLCLVAAKLVYFGVGGGVKEFIEAVEGTNTSSQSDAASRKARGVVRTVWERIHGVKRSVMQVVWKTT</sequence>
<keyword evidence="11" id="KW-1185">Reference proteome</keyword>
<dbReference type="SUPFAM" id="SSF53335">
    <property type="entry name" value="S-adenosyl-L-methionine-dependent methyltransferases"/>
    <property type="match status" value="1"/>
</dbReference>
<evidence type="ECO:0000256" key="7">
    <source>
        <dbReference type="ARBA" id="ARBA00022691"/>
    </source>
</evidence>
<organism evidence="10 11">
    <name type="scientific">Trametes coccinea (strain BRFM310)</name>
    <name type="common">Pycnoporus coccineus</name>
    <dbReference type="NCBI Taxonomy" id="1353009"/>
    <lineage>
        <taxon>Eukaryota</taxon>
        <taxon>Fungi</taxon>
        <taxon>Dikarya</taxon>
        <taxon>Basidiomycota</taxon>
        <taxon>Agaricomycotina</taxon>
        <taxon>Agaricomycetes</taxon>
        <taxon>Polyporales</taxon>
        <taxon>Polyporaceae</taxon>
        <taxon>Trametes</taxon>
    </lineage>
</organism>
<dbReference type="EC" id="2.1.1.85" evidence="3"/>
<evidence type="ECO:0000256" key="6">
    <source>
        <dbReference type="ARBA" id="ARBA00022679"/>
    </source>
</evidence>
<evidence type="ECO:0000256" key="5">
    <source>
        <dbReference type="ARBA" id="ARBA00022603"/>
    </source>
</evidence>
<evidence type="ECO:0000256" key="9">
    <source>
        <dbReference type="ARBA" id="ARBA00038126"/>
    </source>
</evidence>
<evidence type="ECO:0000256" key="8">
    <source>
        <dbReference type="ARBA" id="ARBA00023242"/>
    </source>
</evidence>
<dbReference type="GO" id="GO:0005634">
    <property type="term" value="C:nucleus"/>
    <property type="evidence" value="ECO:0007669"/>
    <property type="project" value="UniProtKB-SubCell"/>
</dbReference>
<evidence type="ECO:0000256" key="2">
    <source>
        <dbReference type="ARBA" id="ARBA00004496"/>
    </source>
</evidence>
<comment type="subcellular location">
    <subcellularLocation>
        <location evidence="2">Cytoplasm</location>
    </subcellularLocation>
    <subcellularLocation>
        <location evidence="1">Nucleus</location>
    </subcellularLocation>
</comment>
<evidence type="ECO:0000313" key="10">
    <source>
        <dbReference type="EMBL" id="OSD02655.1"/>
    </source>
</evidence>